<feature type="coiled-coil region" evidence="1">
    <location>
        <begin position="56"/>
        <end position="105"/>
    </location>
</feature>
<evidence type="ECO:0000313" key="2">
    <source>
        <dbReference type="EMBL" id="MDQ5768917.1"/>
    </source>
</evidence>
<proteinExistence type="predicted"/>
<keyword evidence="4" id="KW-1185">Reference proteome</keyword>
<evidence type="ECO:0000313" key="4">
    <source>
        <dbReference type="Proteomes" id="UP001223336"/>
    </source>
</evidence>
<evidence type="ECO:0000313" key="3">
    <source>
        <dbReference type="EMBL" id="WML86167.1"/>
    </source>
</evidence>
<evidence type="ECO:0000256" key="1">
    <source>
        <dbReference type="SAM" id="Coils"/>
    </source>
</evidence>
<gene>
    <name evidence="2" type="ORF">RCC75_10275</name>
    <name evidence="3" type="ORF">RCG00_17955</name>
</gene>
<dbReference type="EMBL" id="JAVFKN010000012">
    <property type="protein sequence ID" value="MDQ5768917.1"/>
    <property type="molecule type" value="Genomic_DNA"/>
</dbReference>
<name>A0AA51QYN9_9GAMM</name>
<dbReference type="EMBL" id="CP133217">
    <property type="protein sequence ID" value="WML86167.1"/>
    <property type="molecule type" value="Genomic_DNA"/>
</dbReference>
<protein>
    <submittedName>
        <fullName evidence="3">Uncharacterized protein</fullName>
    </submittedName>
</protein>
<dbReference type="AlphaFoldDB" id="A0AA51QYN9"/>
<accession>A0AA51QYN9</accession>
<reference evidence="3 4" key="1">
    <citation type="submission" date="2023-08" db="EMBL/GenBank/DDBJ databases">
        <title>New molecular markers tilS and rpoB for phylogenetic and monitoring studies of the genus Thiothrix biodiversity.</title>
        <authorList>
            <person name="Ravin N.V."/>
            <person name="Smolyakov D."/>
            <person name="Markov N.D."/>
            <person name="Beletsky A.V."/>
            <person name="Mardanov A.V."/>
            <person name="Rudenko T.S."/>
            <person name="Grabovich M.Y."/>
        </authorList>
    </citation>
    <scope>NUCLEOTIDE SEQUENCE</scope>
    <source>
        <strain evidence="3">DNT52</strain>
        <strain evidence="2 4">H33</strain>
    </source>
</reference>
<organism evidence="3">
    <name type="scientific">Thiothrix subterranea</name>
    <dbReference type="NCBI Taxonomy" id="2735563"/>
    <lineage>
        <taxon>Bacteria</taxon>
        <taxon>Pseudomonadati</taxon>
        <taxon>Pseudomonadota</taxon>
        <taxon>Gammaproteobacteria</taxon>
        <taxon>Thiotrichales</taxon>
        <taxon>Thiotrichaceae</taxon>
        <taxon>Thiothrix</taxon>
    </lineage>
</organism>
<dbReference type="SUPFAM" id="SSF58113">
    <property type="entry name" value="Apolipoprotein A-I"/>
    <property type="match status" value="1"/>
</dbReference>
<dbReference type="RefSeq" id="WP_308134863.1">
    <property type="nucleotide sequence ID" value="NZ_CP133197.1"/>
</dbReference>
<keyword evidence="1" id="KW-0175">Coiled coil</keyword>
<sequence length="110" mass="13264">MNEKLQQLMQALTNEREELRVRLHVLGLDAREEWVHLETKWDAMQVRLRDTGWELNLKAKEEIHDLGEDVDKLQHKISDKVEDIRLEVAEELHELGEELSELYQKIRRHF</sequence>
<dbReference type="Proteomes" id="UP001223336">
    <property type="component" value="Unassembled WGS sequence"/>
</dbReference>
<dbReference type="Proteomes" id="UP001229862">
    <property type="component" value="Chromosome"/>
</dbReference>